<feature type="compositionally biased region" description="Low complexity" evidence="1">
    <location>
        <begin position="84"/>
        <end position="96"/>
    </location>
</feature>
<organism evidence="2 8">
    <name type="scientific">Adineta steineri</name>
    <dbReference type="NCBI Taxonomy" id="433720"/>
    <lineage>
        <taxon>Eukaryota</taxon>
        <taxon>Metazoa</taxon>
        <taxon>Spiralia</taxon>
        <taxon>Gnathifera</taxon>
        <taxon>Rotifera</taxon>
        <taxon>Eurotatoria</taxon>
        <taxon>Bdelloidea</taxon>
        <taxon>Adinetida</taxon>
        <taxon>Adinetidae</taxon>
        <taxon>Adineta</taxon>
    </lineage>
</organism>
<evidence type="ECO:0000313" key="8">
    <source>
        <dbReference type="Proteomes" id="UP000663860"/>
    </source>
</evidence>
<feature type="region of interest" description="Disordered" evidence="1">
    <location>
        <begin position="66"/>
        <end position="97"/>
    </location>
</feature>
<dbReference type="OrthoDB" id="10018566at2759"/>
<dbReference type="EMBL" id="CAJOAZ010000601">
    <property type="protein sequence ID" value="CAF3681699.1"/>
    <property type="molecule type" value="Genomic_DNA"/>
</dbReference>
<dbReference type="EMBL" id="CAJNON010000186">
    <property type="protein sequence ID" value="CAF1081363.1"/>
    <property type="molecule type" value="Genomic_DNA"/>
</dbReference>
<evidence type="ECO:0000313" key="3">
    <source>
        <dbReference type="EMBL" id="CAF1081363.1"/>
    </source>
</evidence>
<dbReference type="Proteomes" id="UP000663891">
    <property type="component" value="Unassembled WGS sequence"/>
</dbReference>
<dbReference type="Proteomes" id="UP000663881">
    <property type="component" value="Unassembled WGS sequence"/>
</dbReference>
<feature type="region of interest" description="Disordered" evidence="1">
    <location>
        <begin position="195"/>
        <end position="266"/>
    </location>
</feature>
<name>A0A814LH86_9BILA</name>
<evidence type="ECO:0000313" key="2">
    <source>
        <dbReference type="EMBL" id="CAF1065152.1"/>
    </source>
</evidence>
<dbReference type="EMBL" id="CAJNOG010000258">
    <property type="protein sequence ID" value="CAF1123768.1"/>
    <property type="molecule type" value="Genomic_DNA"/>
</dbReference>
<dbReference type="Proteomes" id="UP000663868">
    <property type="component" value="Unassembled WGS sequence"/>
</dbReference>
<accession>A0A814LH86</accession>
<feature type="region of interest" description="Disordered" evidence="1">
    <location>
        <begin position="1"/>
        <end position="21"/>
    </location>
</feature>
<dbReference type="Proteomes" id="UP000663860">
    <property type="component" value="Unassembled WGS sequence"/>
</dbReference>
<protein>
    <submittedName>
        <fullName evidence="2">Uncharacterized protein</fullName>
    </submittedName>
</protein>
<feature type="compositionally biased region" description="Basic and acidic residues" evidence="1">
    <location>
        <begin position="220"/>
        <end position="229"/>
    </location>
</feature>
<feature type="compositionally biased region" description="Basic and acidic residues" evidence="1">
    <location>
        <begin position="195"/>
        <end position="209"/>
    </location>
</feature>
<evidence type="ECO:0000313" key="4">
    <source>
        <dbReference type="EMBL" id="CAF1123768.1"/>
    </source>
</evidence>
<comment type="caution">
    <text evidence="2">The sequence shown here is derived from an EMBL/GenBank/DDBJ whole genome shotgun (WGS) entry which is preliminary data.</text>
</comment>
<dbReference type="AlphaFoldDB" id="A0A814LH86"/>
<gene>
    <name evidence="2" type="ORF">IZO911_LOCUS21101</name>
    <name evidence="4" type="ORF">JYZ213_LOCUS22628</name>
    <name evidence="6" type="ORF">KXQ929_LOCUS5144</name>
    <name evidence="5" type="ORF">OKA104_LOCUS430</name>
    <name evidence="7" type="ORF">OXD698_LOCUS10962</name>
    <name evidence="3" type="ORF">VCS650_LOCUS19032</name>
</gene>
<dbReference type="EMBL" id="CAJOBB010000186">
    <property type="protein sequence ID" value="CAF3601267.1"/>
    <property type="molecule type" value="Genomic_DNA"/>
</dbReference>
<evidence type="ECO:0000313" key="7">
    <source>
        <dbReference type="EMBL" id="CAF3681699.1"/>
    </source>
</evidence>
<reference evidence="2" key="1">
    <citation type="submission" date="2021-02" db="EMBL/GenBank/DDBJ databases">
        <authorList>
            <person name="Nowell W R."/>
        </authorList>
    </citation>
    <scope>NUCLEOTIDE SEQUENCE</scope>
</reference>
<evidence type="ECO:0000313" key="6">
    <source>
        <dbReference type="EMBL" id="CAF3601267.1"/>
    </source>
</evidence>
<dbReference type="EMBL" id="CAJOAY010000009">
    <property type="protein sequence ID" value="CAF3482976.1"/>
    <property type="molecule type" value="Genomic_DNA"/>
</dbReference>
<evidence type="ECO:0000313" key="5">
    <source>
        <dbReference type="EMBL" id="CAF3482976.1"/>
    </source>
</evidence>
<evidence type="ECO:0000256" key="1">
    <source>
        <dbReference type="SAM" id="MobiDB-lite"/>
    </source>
</evidence>
<dbReference type="Proteomes" id="UP000663845">
    <property type="component" value="Unassembled WGS sequence"/>
</dbReference>
<dbReference type="EMBL" id="CAJNOE010000224">
    <property type="protein sequence ID" value="CAF1065152.1"/>
    <property type="molecule type" value="Genomic_DNA"/>
</dbReference>
<dbReference type="Proteomes" id="UP000663844">
    <property type="component" value="Unassembled WGS sequence"/>
</dbReference>
<sequence length="266" mass="29967">MGDISYDAPPPYPTEAEQLNVGPEKSDYEMLITEAYNNLGSKINFAQYVGEDQWCVIHLPKSARNEPKSRIRKMLPGGNEKPGSKSSDSKSTNKKSGFLNRFRTGVSTLVSDENNLLFGEQSPYELNYYEEEEDGVDTDDLHRYAQKLRELEDTDREVNPEFLVLRDGKTVYAVHEADAEGKVTLSTRKPIYDRHSDQAVDGEPVEKKKLLSRLKIPFGRNKDKDKDGKGSNSPKPTTDETPDSNGKRKGRKTNNKTTDDDDNNAT</sequence>
<proteinExistence type="predicted"/>